<reference evidence="2 4" key="2">
    <citation type="submission" date="2019-07" db="EMBL/GenBank/DDBJ databases">
        <title>Draft genome of two Muricauda strains isolated from deep sea.</title>
        <authorList>
            <person name="Sun C."/>
        </authorList>
    </citation>
    <scope>NUCLEOTIDE SEQUENCE [LARGE SCALE GENOMIC DNA]</scope>
    <source>
        <strain evidence="2 4">72</strain>
    </source>
</reference>
<evidence type="ECO:0000313" key="1">
    <source>
        <dbReference type="EMBL" id="RIV47564.1"/>
    </source>
</evidence>
<dbReference type="Proteomes" id="UP000266691">
    <property type="component" value="Unassembled WGS sequence"/>
</dbReference>
<organism evidence="1 3">
    <name type="scientific">Flagellimonas pelagia</name>
    <dbReference type="NCBI Taxonomy" id="2306998"/>
    <lineage>
        <taxon>Bacteria</taxon>
        <taxon>Pseudomonadati</taxon>
        <taxon>Bacteroidota</taxon>
        <taxon>Flavobacteriia</taxon>
        <taxon>Flavobacteriales</taxon>
        <taxon>Flavobacteriaceae</taxon>
        <taxon>Flagellimonas</taxon>
    </lineage>
</organism>
<dbReference type="OrthoDB" id="1432341at2"/>
<dbReference type="AlphaFoldDB" id="A0A3A1NM48"/>
<accession>A0A3A1NM48</accession>
<reference evidence="1 3" key="1">
    <citation type="submission" date="2018-08" db="EMBL/GenBank/DDBJ databases">
        <title>Proposal of Muricauda 72 sp.nov. and Muricauda NH166 sp.nov., isolated from seawater.</title>
        <authorList>
            <person name="Cheng H."/>
            <person name="Wu Y.-H."/>
            <person name="Guo L.-L."/>
            <person name="Xu X.-W."/>
        </authorList>
    </citation>
    <scope>NUCLEOTIDE SEQUENCE [LARGE SCALE GENOMIC DNA]</scope>
    <source>
        <strain evidence="1 3">72</strain>
    </source>
</reference>
<sequence length="176" mass="20061">MLSEPTQFVLFDVTFTYTKQDADTATPSKSHYYVTGDMLNPNRPNDWTSPVDYRNGTVHIRIEVLEKPPGKEPTKWTLCYIPNHGQGNGYGCTSTDLYLDEGVYEKDVPMTEFWENESIIWTEGIKQMDLVIKDDSGGQGHAHKREDFEKFFPTKVRITMVQVAKGATYDPALLTN</sequence>
<evidence type="ECO:0000313" key="4">
    <source>
        <dbReference type="Proteomes" id="UP000321621"/>
    </source>
</evidence>
<dbReference type="Proteomes" id="UP000321621">
    <property type="component" value="Unassembled WGS sequence"/>
</dbReference>
<gene>
    <name evidence="1" type="ORF">D2V05_00245</name>
    <name evidence="2" type="ORF">FQ017_00240</name>
</gene>
<name>A0A3A1NM48_9FLAO</name>
<evidence type="ECO:0000313" key="2">
    <source>
        <dbReference type="EMBL" id="TXK01655.1"/>
    </source>
</evidence>
<dbReference type="EMBL" id="VNWK01000005">
    <property type="protein sequence ID" value="TXK01655.1"/>
    <property type="molecule type" value="Genomic_DNA"/>
</dbReference>
<comment type="caution">
    <text evidence="1">The sequence shown here is derived from an EMBL/GenBank/DDBJ whole genome shotgun (WGS) entry which is preliminary data.</text>
</comment>
<protein>
    <submittedName>
        <fullName evidence="1">Uncharacterized protein</fullName>
    </submittedName>
</protein>
<evidence type="ECO:0000313" key="3">
    <source>
        <dbReference type="Proteomes" id="UP000266691"/>
    </source>
</evidence>
<proteinExistence type="predicted"/>
<dbReference type="RefSeq" id="WP_119645546.1">
    <property type="nucleotide sequence ID" value="NZ_QXFI01000005.1"/>
</dbReference>
<dbReference type="EMBL" id="QXFI01000005">
    <property type="protein sequence ID" value="RIV47564.1"/>
    <property type="molecule type" value="Genomic_DNA"/>
</dbReference>
<keyword evidence="4" id="KW-1185">Reference proteome</keyword>